<feature type="region of interest" description="Disordered" evidence="1">
    <location>
        <begin position="1"/>
        <end position="22"/>
    </location>
</feature>
<protein>
    <submittedName>
        <fullName evidence="2">Uncharacterized protein</fullName>
    </submittedName>
</protein>
<keyword evidence="3" id="KW-1185">Reference proteome</keyword>
<proteinExistence type="predicted"/>
<dbReference type="Proteomes" id="UP000176998">
    <property type="component" value="Unassembled WGS sequence"/>
</dbReference>
<name>A0A1G4B5Q7_9PEZI</name>
<dbReference type="RefSeq" id="XP_022473890.1">
    <property type="nucleotide sequence ID" value="XM_022619515.1"/>
</dbReference>
<accession>A0A1G4B5Q7</accession>
<evidence type="ECO:0000313" key="3">
    <source>
        <dbReference type="Proteomes" id="UP000176998"/>
    </source>
</evidence>
<dbReference type="GeneID" id="34561025"/>
<dbReference type="OrthoDB" id="10570252at2759"/>
<dbReference type="AlphaFoldDB" id="A0A1G4B5Q7"/>
<gene>
    <name evidence="2" type="ORF">CORC01_07880</name>
</gene>
<reference evidence="2 3" key="1">
    <citation type="submission" date="2016-09" db="EMBL/GenBank/DDBJ databases">
        <authorList>
            <person name="Capua I."/>
            <person name="De Benedictis P."/>
            <person name="Joannis T."/>
            <person name="Lombin L.H."/>
            <person name="Cattoli G."/>
        </authorList>
    </citation>
    <scope>NUCLEOTIDE SEQUENCE [LARGE SCALE GENOMIC DNA]</scope>
    <source>
        <strain evidence="2 3">IMI 309357</strain>
    </source>
</reference>
<evidence type="ECO:0000256" key="1">
    <source>
        <dbReference type="SAM" id="MobiDB-lite"/>
    </source>
</evidence>
<sequence length="66" mass="7005">MKEKLREDGPPSADCLLSSRGPWLPPPPVLGSSVQTALVEAGLFLLNAQLAAMFRGGSNTDVDEPR</sequence>
<comment type="caution">
    <text evidence="2">The sequence shown here is derived from an EMBL/GenBank/DDBJ whole genome shotgun (WGS) entry which is preliminary data.</text>
</comment>
<dbReference type="EMBL" id="MJBS01000065">
    <property type="protein sequence ID" value="OHE96734.1"/>
    <property type="molecule type" value="Genomic_DNA"/>
</dbReference>
<organism evidence="2 3">
    <name type="scientific">Colletotrichum orchidophilum</name>
    <dbReference type="NCBI Taxonomy" id="1209926"/>
    <lineage>
        <taxon>Eukaryota</taxon>
        <taxon>Fungi</taxon>
        <taxon>Dikarya</taxon>
        <taxon>Ascomycota</taxon>
        <taxon>Pezizomycotina</taxon>
        <taxon>Sordariomycetes</taxon>
        <taxon>Hypocreomycetidae</taxon>
        <taxon>Glomerellales</taxon>
        <taxon>Glomerellaceae</taxon>
        <taxon>Colletotrichum</taxon>
    </lineage>
</organism>
<evidence type="ECO:0000313" key="2">
    <source>
        <dbReference type="EMBL" id="OHE96734.1"/>
    </source>
</evidence>